<dbReference type="GO" id="GO:0000976">
    <property type="term" value="F:transcription cis-regulatory region binding"/>
    <property type="evidence" value="ECO:0007669"/>
    <property type="project" value="TreeGrafter"/>
</dbReference>
<evidence type="ECO:0000259" key="4">
    <source>
        <dbReference type="PROSITE" id="PS50932"/>
    </source>
</evidence>
<dbReference type="InterPro" id="IPR000843">
    <property type="entry name" value="HTH_LacI"/>
</dbReference>
<dbReference type="SUPFAM" id="SSF47413">
    <property type="entry name" value="lambda repressor-like DNA-binding domains"/>
    <property type="match status" value="1"/>
</dbReference>
<evidence type="ECO:0000313" key="6">
    <source>
        <dbReference type="EMBL" id="VAW24223.1"/>
    </source>
</evidence>
<evidence type="ECO:0000256" key="2">
    <source>
        <dbReference type="ARBA" id="ARBA00023125"/>
    </source>
</evidence>
<dbReference type="Gene3D" id="3.40.50.2300">
    <property type="match status" value="2"/>
</dbReference>
<organism evidence="6">
    <name type="scientific">hydrothermal vent metagenome</name>
    <dbReference type="NCBI Taxonomy" id="652676"/>
    <lineage>
        <taxon>unclassified sequences</taxon>
        <taxon>metagenomes</taxon>
        <taxon>ecological metagenomes</taxon>
    </lineage>
</organism>
<dbReference type="Pfam" id="PF00356">
    <property type="entry name" value="LacI"/>
    <property type="match status" value="1"/>
</dbReference>
<evidence type="ECO:0000256" key="3">
    <source>
        <dbReference type="ARBA" id="ARBA00023163"/>
    </source>
</evidence>
<gene>
    <name evidence="6" type="ORF">MNBD_BACTEROID01-580</name>
</gene>
<sequence>MERTKKITIQDVAKYANVSVGTIDRVIHNRGKVSPEKKQKVEEAIKKLNFNPNLLARTLALGNQFLICTLSPLAPSPKHYWSMPKKGIDQAAAMYKDFGIVVESYFYNLFDESSFVEQTNKILELYPNGVVLAPLFLQESTLFVDKLEKQNIPYVLIDADIPGHESLAYIGPDVKRSAYIAGKLLNSVIKENSDILILNMVKGFENASALNRIEKGFREYFTENRLKNKIRIHTLTINSTDRGTVFRELTKFYIKNPVIKGVFVTNSKAYLISDFHLLHELDIRVVGYDLVEENIEHLNKGGIDYIISQSPLQQGVRAVQMLFELFIYKNEPKKVQHIPLDIIIRENVDFYIQFH</sequence>
<dbReference type="SUPFAM" id="SSF53822">
    <property type="entry name" value="Periplasmic binding protein-like I"/>
    <property type="match status" value="1"/>
</dbReference>
<dbReference type="PROSITE" id="PS50932">
    <property type="entry name" value="HTH_LACI_2"/>
    <property type="match status" value="1"/>
</dbReference>
<accession>A0A3B0U743</accession>
<dbReference type="InterPro" id="IPR025997">
    <property type="entry name" value="SBP_2_dom"/>
</dbReference>
<protein>
    <submittedName>
        <fullName evidence="6">Uncharacterized protein</fullName>
    </submittedName>
</protein>
<dbReference type="GO" id="GO:0003700">
    <property type="term" value="F:DNA-binding transcription factor activity"/>
    <property type="evidence" value="ECO:0007669"/>
    <property type="project" value="TreeGrafter"/>
</dbReference>
<dbReference type="Gene3D" id="1.10.260.40">
    <property type="entry name" value="lambda repressor-like DNA-binding domains"/>
    <property type="match status" value="1"/>
</dbReference>
<dbReference type="PROSITE" id="PS00356">
    <property type="entry name" value="HTH_LACI_1"/>
    <property type="match status" value="1"/>
</dbReference>
<dbReference type="EMBL" id="UOEP01000207">
    <property type="protein sequence ID" value="VAW24223.1"/>
    <property type="molecule type" value="Genomic_DNA"/>
</dbReference>
<dbReference type="SMART" id="SM00354">
    <property type="entry name" value="HTH_LACI"/>
    <property type="match status" value="1"/>
</dbReference>
<dbReference type="CDD" id="cd01392">
    <property type="entry name" value="HTH_LacI"/>
    <property type="match status" value="1"/>
</dbReference>
<feature type="domain" description="HTH cro/C1-type" evidence="5">
    <location>
        <begin position="5"/>
        <end position="55"/>
    </location>
</feature>
<dbReference type="PANTHER" id="PTHR30146">
    <property type="entry name" value="LACI-RELATED TRANSCRIPTIONAL REPRESSOR"/>
    <property type="match status" value="1"/>
</dbReference>
<keyword evidence="3" id="KW-0804">Transcription</keyword>
<dbReference type="InterPro" id="IPR028082">
    <property type="entry name" value="Peripla_BP_I"/>
</dbReference>
<feature type="domain" description="HTH lacI-type" evidence="4">
    <location>
        <begin position="7"/>
        <end position="61"/>
    </location>
</feature>
<reference evidence="6" key="1">
    <citation type="submission" date="2018-06" db="EMBL/GenBank/DDBJ databases">
        <authorList>
            <person name="Zhirakovskaya E."/>
        </authorList>
    </citation>
    <scope>NUCLEOTIDE SEQUENCE</scope>
</reference>
<keyword evidence="1" id="KW-0805">Transcription regulation</keyword>
<name>A0A3B0U743_9ZZZZ</name>
<dbReference type="InterPro" id="IPR010982">
    <property type="entry name" value="Lambda_DNA-bd_dom_sf"/>
</dbReference>
<evidence type="ECO:0000259" key="5">
    <source>
        <dbReference type="PROSITE" id="PS50943"/>
    </source>
</evidence>
<evidence type="ECO:0000256" key="1">
    <source>
        <dbReference type="ARBA" id="ARBA00023015"/>
    </source>
</evidence>
<dbReference type="PROSITE" id="PS50943">
    <property type="entry name" value="HTH_CROC1"/>
    <property type="match status" value="1"/>
</dbReference>
<keyword evidence="2" id="KW-0238">DNA-binding</keyword>
<dbReference type="InterPro" id="IPR001387">
    <property type="entry name" value="Cro/C1-type_HTH"/>
</dbReference>
<proteinExistence type="predicted"/>
<dbReference type="AlphaFoldDB" id="A0A3B0U743"/>
<dbReference type="Pfam" id="PF13407">
    <property type="entry name" value="Peripla_BP_4"/>
    <property type="match status" value="1"/>
</dbReference>
<dbReference type="PANTHER" id="PTHR30146:SF144">
    <property type="entry name" value="LACI-FAMILY TRANSCRIPTION REGULATOR"/>
    <property type="match status" value="1"/>
</dbReference>